<evidence type="ECO:0008006" key="4">
    <source>
        <dbReference type="Google" id="ProtNLM"/>
    </source>
</evidence>
<sequence>MEYVFDFVREYLMQPNNWLPENRVARYAIIASGVIVQFPLAIARRKFSVKSFSRWSLVTLSAVGIELFSVHVNPLAGIAGLLSHFLGNQMVVIGLTGGAGSGKSTLTTLLKKNNIPVVDADAIAKEVVAPGSWTLFFLVQSLGREILINPEDSRSGLDRAKLRGMIVSDPKARKTVNSITHPMIIIEIFRQIFYHRVIKMRRLVVLDAPLLFETCLDRMCAPIICVHVDKQTQLERLLKRDGSKGEDAERLQKLIDAQMDPGKRAALSDYRLNNGGSVAHFQDQAVNFFATRYGYTLRV</sequence>
<dbReference type="PROSITE" id="PS51219">
    <property type="entry name" value="DPCK"/>
    <property type="match status" value="1"/>
</dbReference>
<accession>A0A0G4HER8</accession>
<gene>
    <name evidence="3" type="ORF">Cvel_6584</name>
</gene>
<dbReference type="PhylomeDB" id="A0A0G4HER8"/>
<proteinExistence type="inferred from homology"/>
<dbReference type="EMBL" id="CDMZ01002482">
    <property type="protein sequence ID" value="CEM42571.1"/>
    <property type="molecule type" value="Genomic_DNA"/>
</dbReference>
<dbReference type="VEuPathDB" id="CryptoDB:Cvel_6584"/>
<dbReference type="PANTHER" id="PTHR10695:SF46">
    <property type="entry name" value="BIFUNCTIONAL COENZYME A SYNTHASE-RELATED"/>
    <property type="match status" value="1"/>
</dbReference>
<keyword evidence="2" id="KW-0067">ATP-binding</keyword>
<dbReference type="InterPro" id="IPR001977">
    <property type="entry name" value="Depp_CoAkinase"/>
</dbReference>
<dbReference type="NCBIfam" id="TIGR00152">
    <property type="entry name" value="dephospho-CoA kinase"/>
    <property type="match status" value="1"/>
</dbReference>
<protein>
    <recommendedName>
        <fullName evidence="4">Dephospho-CoA kinase</fullName>
    </recommendedName>
</protein>
<keyword evidence="1" id="KW-0547">Nucleotide-binding</keyword>
<name>A0A0G4HER8_9ALVE</name>
<evidence type="ECO:0000256" key="1">
    <source>
        <dbReference type="ARBA" id="ARBA00022741"/>
    </source>
</evidence>
<dbReference type="GO" id="GO:0015937">
    <property type="term" value="P:coenzyme A biosynthetic process"/>
    <property type="evidence" value="ECO:0007669"/>
    <property type="project" value="InterPro"/>
</dbReference>
<dbReference type="AlphaFoldDB" id="A0A0G4HER8"/>
<evidence type="ECO:0000256" key="2">
    <source>
        <dbReference type="ARBA" id="ARBA00022840"/>
    </source>
</evidence>
<dbReference type="InterPro" id="IPR027417">
    <property type="entry name" value="P-loop_NTPase"/>
</dbReference>
<dbReference type="GO" id="GO:0005524">
    <property type="term" value="F:ATP binding"/>
    <property type="evidence" value="ECO:0007669"/>
    <property type="project" value="UniProtKB-KW"/>
</dbReference>
<dbReference type="PANTHER" id="PTHR10695">
    <property type="entry name" value="DEPHOSPHO-COA KINASE-RELATED"/>
    <property type="match status" value="1"/>
</dbReference>
<dbReference type="SUPFAM" id="SSF52540">
    <property type="entry name" value="P-loop containing nucleoside triphosphate hydrolases"/>
    <property type="match status" value="1"/>
</dbReference>
<dbReference type="CDD" id="cd02022">
    <property type="entry name" value="DPCK"/>
    <property type="match status" value="1"/>
</dbReference>
<dbReference type="HAMAP" id="MF_00376">
    <property type="entry name" value="Dephospho_CoA_kinase"/>
    <property type="match status" value="1"/>
</dbReference>
<dbReference type="Pfam" id="PF01121">
    <property type="entry name" value="CoaE"/>
    <property type="match status" value="1"/>
</dbReference>
<dbReference type="GO" id="GO:0004140">
    <property type="term" value="F:dephospho-CoA kinase activity"/>
    <property type="evidence" value="ECO:0007669"/>
    <property type="project" value="InterPro"/>
</dbReference>
<reference evidence="3" key="1">
    <citation type="submission" date="2014-11" db="EMBL/GenBank/DDBJ databases">
        <authorList>
            <person name="Otto D Thomas"/>
            <person name="Naeem Raeece"/>
        </authorList>
    </citation>
    <scope>NUCLEOTIDE SEQUENCE</scope>
</reference>
<evidence type="ECO:0000313" key="3">
    <source>
        <dbReference type="EMBL" id="CEM42571.1"/>
    </source>
</evidence>
<organism evidence="3">
    <name type="scientific">Chromera velia CCMP2878</name>
    <dbReference type="NCBI Taxonomy" id="1169474"/>
    <lineage>
        <taxon>Eukaryota</taxon>
        <taxon>Sar</taxon>
        <taxon>Alveolata</taxon>
        <taxon>Colpodellida</taxon>
        <taxon>Chromeraceae</taxon>
        <taxon>Chromera</taxon>
    </lineage>
</organism>
<dbReference type="Gene3D" id="3.40.50.300">
    <property type="entry name" value="P-loop containing nucleotide triphosphate hydrolases"/>
    <property type="match status" value="1"/>
</dbReference>